<evidence type="ECO:0000313" key="3">
    <source>
        <dbReference type="Proteomes" id="UP000053989"/>
    </source>
</evidence>
<sequence>MNIGTSPKEVDHILYLERVCGRDKGTAEHRKGNSSENNTDSAGWFSMSASTR</sequence>
<dbReference type="Proteomes" id="UP000053989">
    <property type="component" value="Unassembled WGS sequence"/>
</dbReference>
<reference evidence="3" key="2">
    <citation type="submission" date="2015-01" db="EMBL/GenBank/DDBJ databases">
        <title>Evolutionary Origins and Diversification of the Mycorrhizal Mutualists.</title>
        <authorList>
            <consortium name="DOE Joint Genome Institute"/>
            <consortium name="Mycorrhizal Genomics Consortium"/>
            <person name="Kohler A."/>
            <person name="Kuo A."/>
            <person name="Nagy L.G."/>
            <person name="Floudas D."/>
            <person name="Copeland A."/>
            <person name="Barry K.W."/>
            <person name="Cichocki N."/>
            <person name="Veneault-Fourrey C."/>
            <person name="LaButti K."/>
            <person name="Lindquist E.A."/>
            <person name="Lipzen A."/>
            <person name="Lundell T."/>
            <person name="Morin E."/>
            <person name="Murat C."/>
            <person name="Riley R."/>
            <person name="Ohm R."/>
            <person name="Sun H."/>
            <person name="Tunlid A."/>
            <person name="Henrissat B."/>
            <person name="Grigoriev I.V."/>
            <person name="Hibbett D.S."/>
            <person name="Martin F."/>
        </authorList>
    </citation>
    <scope>NUCLEOTIDE SEQUENCE [LARGE SCALE GENOMIC DNA]</scope>
    <source>
        <strain evidence="3">Foug A</strain>
    </source>
</reference>
<organism evidence="2 3">
    <name type="scientific">Scleroderma citrinum Foug A</name>
    <dbReference type="NCBI Taxonomy" id="1036808"/>
    <lineage>
        <taxon>Eukaryota</taxon>
        <taxon>Fungi</taxon>
        <taxon>Dikarya</taxon>
        <taxon>Basidiomycota</taxon>
        <taxon>Agaricomycotina</taxon>
        <taxon>Agaricomycetes</taxon>
        <taxon>Agaricomycetidae</taxon>
        <taxon>Boletales</taxon>
        <taxon>Sclerodermatineae</taxon>
        <taxon>Sclerodermataceae</taxon>
        <taxon>Scleroderma</taxon>
    </lineage>
</organism>
<dbReference type="AlphaFoldDB" id="A0A0C3AAR8"/>
<accession>A0A0C3AAR8</accession>
<protein>
    <submittedName>
        <fullName evidence="2">Uncharacterized protein</fullName>
    </submittedName>
</protein>
<dbReference type="InParanoid" id="A0A0C3AAR8"/>
<keyword evidence="3" id="KW-1185">Reference proteome</keyword>
<feature type="region of interest" description="Disordered" evidence="1">
    <location>
        <begin position="24"/>
        <end position="52"/>
    </location>
</feature>
<dbReference type="EMBL" id="KN822004">
    <property type="protein sequence ID" value="KIM70873.1"/>
    <property type="molecule type" value="Genomic_DNA"/>
</dbReference>
<gene>
    <name evidence="2" type="ORF">SCLCIDRAFT_1207055</name>
</gene>
<feature type="compositionally biased region" description="Polar residues" evidence="1">
    <location>
        <begin position="34"/>
        <end position="52"/>
    </location>
</feature>
<evidence type="ECO:0000256" key="1">
    <source>
        <dbReference type="SAM" id="MobiDB-lite"/>
    </source>
</evidence>
<dbReference type="HOGENOM" id="CLU_3088577_0_0_1"/>
<evidence type="ECO:0000313" key="2">
    <source>
        <dbReference type="EMBL" id="KIM70873.1"/>
    </source>
</evidence>
<name>A0A0C3AAR8_9AGAM</name>
<proteinExistence type="predicted"/>
<feature type="compositionally biased region" description="Basic and acidic residues" evidence="1">
    <location>
        <begin position="24"/>
        <end position="33"/>
    </location>
</feature>
<reference evidence="2 3" key="1">
    <citation type="submission" date="2014-04" db="EMBL/GenBank/DDBJ databases">
        <authorList>
            <consortium name="DOE Joint Genome Institute"/>
            <person name="Kuo A."/>
            <person name="Kohler A."/>
            <person name="Nagy L.G."/>
            <person name="Floudas D."/>
            <person name="Copeland A."/>
            <person name="Barry K.W."/>
            <person name="Cichocki N."/>
            <person name="Veneault-Fourrey C."/>
            <person name="LaButti K."/>
            <person name="Lindquist E.A."/>
            <person name="Lipzen A."/>
            <person name="Lundell T."/>
            <person name="Morin E."/>
            <person name="Murat C."/>
            <person name="Sun H."/>
            <person name="Tunlid A."/>
            <person name="Henrissat B."/>
            <person name="Grigoriev I.V."/>
            <person name="Hibbett D.S."/>
            <person name="Martin F."/>
            <person name="Nordberg H.P."/>
            <person name="Cantor M.N."/>
            <person name="Hua S.X."/>
        </authorList>
    </citation>
    <scope>NUCLEOTIDE SEQUENCE [LARGE SCALE GENOMIC DNA]</scope>
    <source>
        <strain evidence="2 3">Foug A</strain>
    </source>
</reference>